<dbReference type="GO" id="GO:0043248">
    <property type="term" value="P:proteasome assembly"/>
    <property type="evidence" value="ECO:0007669"/>
    <property type="project" value="InterPro"/>
</dbReference>
<sequence>MTDQSQINFYSWSLKNKTKADSETLQLPNINFHCIRYSDKCLYLWVGDSEAKMESLSCAIKTQYEKDPTAIDIMLINEDQNNNSQNLSKELSIRISKKLNKQVFVSFNVSNSLLEQTYYQTDEPQDNLRSIIEKGIFSEIKNRPENF</sequence>
<gene>
    <name evidence="1" type="ORF">BpHYR1_052092</name>
</gene>
<accession>A0A3M7RQ53</accession>
<dbReference type="Proteomes" id="UP000276133">
    <property type="component" value="Unassembled WGS sequence"/>
</dbReference>
<dbReference type="PANTHER" id="PTHR33559">
    <property type="entry name" value="PROTEASOME ASSEMBLY CHAPERONE 4"/>
    <property type="match status" value="1"/>
</dbReference>
<name>A0A3M7RQ53_BRAPC</name>
<keyword evidence="2" id="KW-1185">Reference proteome</keyword>
<evidence type="ECO:0000313" key="1">
    <source>
        <dbReference type="EMBL" id="RNA25418.1"/>
    </source>
</evidence>
<reference evidence="1 2" key="1">
    <citation type="journal article" date="2018" name="Sci. Rep.">
        <title>Genomic signatures of local adaptation to the degree of environmental predictability in rotifers.</title>
        <authorList>
            <person name="Franch-Gras L."/>
            <person name="Hahn C."/>
            <person name="Garcia-Roger E.M."/>
            <person name="Carmona M.J."/>
            <person name="Serra M."/>
            <person name="Gomez A."/>
        </authorList>
    </citation>
    <scope>NUCLEOTIDE SEQUENCE [LARGE SCALE GENOMIC DNA]</scope>
    <source>
        <strain evidence="1">HYR1</strain>
    </source>
</reference>
<dbReference type="Pfam" id="PF16093">
    <property type="entry name" value="PAC4"/>
    <property type="match status" value="1"/>
</dbReference>
<dbReference type="GO" id="GO:0000502">
    <property type="term" value="C:proteasome complex"/>
    <property type="evidence" value="ECO:0007669"/>
    <property type="project" value="UniProtKB-KW"/>
</dbReference>
<dbReference type="PANTHER" id="PTHR33559:SF1">
    <property type="entry name" value="PROTEASOME ASSEMBLY CHAPERONE 4"/>
    <property type="match status" value="1"/>
</dbReference>
<organism evidence="1 2">
    <name type="scientific">Brachionus plicatilis</name>
    <name type="common">Marine rotifer</name>
    <name type="synonym">Brachionus muelleri</name>
    <dbReference type="NCBI Taxonomy" id="10195"/>
    <lineage>
        <taxon>Eukaryota</taxon>
        <taxon>Metazoa</taxon>
        <taxon>Spiralia</taxon>
        <taxon>Gnathifera</taxon>
        <taxon>Rotifera</taxon>
        <taxon>Eurotatoria</taxon>
        <taxon>Monogononta</taxon>
        <taxon>Pseudotrocha</taxon>
        <taxon>Ploima</taxon>
        <taxon>Brachionidae</taxon>
        <taxon>Brachionus</taxon>
    </lineage>
</organism>
<dbReference type="InterPro" id="IPR032157">
    <property type="entry name" value="PAC4"/>
</dbReference>
<dbReference type="EMBL" id="REGN01002928">
    <property type="protein sequence ID" value="RNA25418.1"/>
    <property type="molecule type" value="Genomic_DNA"/>
</dbReference>
<proteinExistence type="predicted"/>
<dbReference type="OrthoDB" id="368507at2759"/>
<protein>
    <submittedName>
        <fullName evidence="1">Proteasome assembly chaperone 4</fullName>
    </submittedName>
</protein>
<keyword evidence="1" id="KW-0647">Proteasome</keyword>
<dbReference type="AlphaFoldDB" id="A0A3M7RQ53"/>
<comment type="caution">
    <text evidence="1">The sequence shown here is derived from an EMBL/GenBank/DDBJ whole genome shotgun (WGS) entry which is preliminary data.</text>
</comment>
<evidence type="ECO:0000313" key="2">
    <source>
        <dbReference type="Proteomes" id="UP000276133"/>
    </source>
</evidence>